<evidence type="ECO:0000256" key="4">
    <source>
        <dbReference type="ARBA" id="ARBA00023110"/>
    </source>
</evidence>
<dbReference type="EC" id="5.2.1.8" evidence="2"/>
<dbReference type="InterPro" id="IPR050245">
    <property type="entry name" value="PrsA_foldase"/>
</dbReference>
<dbReference type="AlphaFoldDB" id="N1UZA3"/>
<evidence type="ECO:0000256" key="2">
    <source>
        <dbReference type="ARBA" id="ARBA00013194"/>
    </source>
</evidence>
<comment type="caution">
    <text evidence="7">The sequence shown here is derived from an EMBL/GenBank/DDBJ whole genome shotgun (WGS) entry which is preliminary data.</text>
</comment>
<dbReference type="Gene3D" id="1.10.4030.10">
    <property type="entry name" value="Porin chaperone SurA, peptide-binding domain"/>
    <property type="match status" value="1"/>
</dbReference>
<accession>N1UZA3</accession>
<dbReference type="GO" id="GO:0003755">
    <property type="term" value="F:peptidyl-prolyl cis-trans isomerase activity"/>
    <property type="evidence" value="ECO:0007669"/>
    <property type="project" value="UniProtKB-KW"/>
</dbReference>
<evidence type="ECO:0000313" key="8">
    <source>
        <dbReference type="Proteomes" id="UP000012220"/>
    </source>
</evidence>
<sequence length="79" mass="8911">MGNLKSGEVSDPIKSGEKFFVVKVFVLEPGSTPDFDSVKKEVEASYIQEKGDRTLREYLDKLKAKSKIKKAYLVQSNKI</sequence>
<organism evidence="7 8">
    <name type="scientific">Leptospira interrogans serovar Australis str. 200703203</name>
    <dbReference type="NCBI Taxonomy" id="1085541"/>
    <lineage>
        <taxon>Bacteria</taxon>
        <taxon>Pseudomonadati</taxon>
        <taxon>Spirochaetota</taxon>
        <taxon>Spirochaetia</taxon>
        <taxon>Leptospirales</taxon>
        <taxon>Leptospiraceae</taxon>
        <taxon>Leptospira</taxon>
    </lineage>
</organism>
<keyword evidence="3" id="KW-0732">Signal</keyword>
<evidence type="ECO:0000313" key="7">
    <source>
        <dbReference type="EMBL" id="EMY27185.1"/>
    </source>
</evidence>
<evidence type="ECO:0000259" key="6">
    <source>
        <dbReference type="Pfam" id="PF13145"/>
    </source>
</evidence>
<keyword evidence="5" id="KW-0413">Isomerase</keyword>
<evidence type="ECO:0000256" key="1">
    <source>
        <dbReference type="ARBA" id="ARBA00000971"/>
    </source>
</evidence>
<dbReference type="InterPro" id="IPR046357">
    <property type="entry name" value="PPIase_dom_sf"/>
</dbReference>
<keyword evidence="4" id="KW-0697">Rotamase</keyword>
<dbReference type="Pfam" id="PF13145">
    <property type="entry name" value="Rotamase_2"/>
    <property type="match status" value="1"/>
</dbReference>
<name>N1UZA3_LEPIR</name>
<evidence type="ECO:0000256" key="5">
    <source>
        <dbReference type="ARBA" id="ARBA00023235"/>
    </source>
</evidence>
<dbReference type="Gene3D" id="3.10.50.40">
    <property type="match status" value="1"/>
</dbReference>
<protein>
    <recommendedName>
        <fullName evidence="2">peptidylprolyl isomerase</fullName>
        <ecNumber evidence="2">5.2.1.8</ecNumber>
    </recommendedName>
</protein>
<comment type="catalytic activity">
    <reaction evidence="1">
        <text>[protein]-peptidylproline (omega=180) = [protein]-peptidylproline (omega=0)</text>
        <dbReference type="Rhea" id="RHEA:16237"/>
        <dbReference type="Rhea" id="RHEA-COMP:10747"/>
        <dbReference type="Rhea" id="RHEA-COMP:10748"/>
        <dbReference type="ChEBI" id="CHEBI:83833"/>
        <dbReference type="ChEBI" id="CHEBI:83834"/>
        <dbReference type="EC" id="5.2.1.8"/>
    </reaction>
</comment>
<evidence type="ECO:0000256" key="3">
    <source>
        <dbReference type="ARBA" id="ARBA00022729"/>
    </source>
</evidence>
<dbReference type="PANTHER" id="PTHR47245:SF1">
    <property type="entry name" value="FOLDASE PROTEIN PRSA"/>
    <property type="match status" value="1"/>
</dbReference>
<dbReference type="Proteomes" id="UP000012220">
    <property type="component" value="Unassembled WGS sequence"/>
</dbReference>
<gene>
    <name evidence="7" type="ORF">LEP1GSC115_2306</name>
</gene>
<reference evidence="7 8" key="1">
    <citation type="submission" date="2013-02" db="EMBL/GenBank/DDBJ databases">
        <authorList>
            <person name="Harkins D.M."/>
            <person name="Durkin A.S."/>
            <person name="Brinkac L.M."/>
            <person name="Haft D.H."/>
            <person name="Selengut J.D."/>
            <person name="Sanka R."/>
            <person name="DePew J."/>
            <person name="Purushe J."/>
            <person name="Picardeau M."/>
            <person name="Werts C."/>
            <person name="Goarant C."/>
            <person name="Vinetz J.M."/>
            <person name="Sutton G.G."/>
            <person name="Nierman W.C."/>
            <person name="Fouts D.E."/>
        </authorList>
    </citation>
    <scope>NUCLEOTIDE SEQUENCE [LARGE SCALE GENOMIC DNA]</scope>
    <source>
        <strain evidence="7 8">200703203</strain>
    </source>
</reference>
<feature type="domain" description="PpiC" evidence="6">
    <location>
        <begin position="3"/>
        <end position="40"/>
    </location>
</feature>
<dbReference type="BioCyc" id="LINT1085541:G11IQ-4081-MONOMER"/>
<dbReference type="PANTHER" id="PTHR47245">
    <property type="entry name" value="PEPTIDYLPROLYL ISOMERASE"/>
    <property type="match status" value="1"/>
</dbReference>
<dbReference type="InterPro" id="IPR000297">
    <property type="entry name" value="PPIase_PpiC"/>
</dbReference>
<proteinExistence type="predicted"/>
<dbReference type="EMBL" id="AHNY02000051">
    <property type="protein sequence ID" value="EMY27185.1"/>
    <property type="molecule type" value="Genomic_DNA"/>
</dbReference>